<feature type="transmembrane region" description="Helical" evidence="1">
    <location>
        <begin position="64"/>
        <end position="84"/>
    </location>
</feature>
<keyword evidence="1" id="KW-0472">Membrane</keyword>
<dbReference type="Proteomes" id="UP000489600">
    <property type="component" value="Unassembled WGS sequence"/>
</dbReference>
<evidence type="ECO:0000313" key="2">
    <source>
        <dbReference type="EMBL" id="VVA92117.1"/>
    </source>
</evidence>
<proteinExistence type="predicted"/>
<accession>A0A565ARR1</accession>
<name>A0A565ARR1_9BRAS</name>
<comment type="caution">
    <text evidence="2">The sequence shown here is derived from an EMBL/GenBank/DDBJ whole genome shotgun (WGS) entry which is preliminary data.</text>
</comment>
<dbReference type="EMBL" id="CABITT030000001">
    <property type="protein sequence ID" value="VVA92117.1"/>
    <property type="molecule type" value="Genomic_DNA"/>
</dbReference>
<dbReference type="AlphaFoldDB" id="A0A565ARR1"/>
<keyword evidence="3" id="KW-1185">Reference proteome</keyword>
<evidence type="ECO:0000313" key="3">
    <source>
        <dbReference type="Proteomes" id="UP000489600"/>
    </source>
</evidence>
<sequence length="95" mass="10943">MDEKRKEIRRVASRFIAAVSLYILTDICKRLAGLRSTIDPHSSSSHPNPTEVNMAFSLASQFNLFAHLFSIVVIMKLPFAFLFVERMRKIRQESD</sequence>
<feature type="transmembrane region" description="Helical" evidence="1">
    <location>
        <begin position="12"/>
        <end position="32"/>
    </location>
</feature>
<evidence type="ECO:0000256" key="1">
    <source>
        <dbReference type="SAM" id="Phobius"/>
    </source>
</evidence>
<dbReference type="OrthoDB" id="1111155at2759"/>
<organism evidence="2 3">
    <name type="scientific">Arabis nemorensis</name>
    <dbReference type="NCBI Taxonomy" id="586526"/>
    <lineage>
        <taxon>Eukaryota</taxon>
        <taxon>Viridiplantae</taxon>
        <taxon>Streptophyta</taxon>
        <taxon>Embryophyta</taxon>
        <taxon>Tracheophyta</taxon>
        <taxon>Spermatophyta</taxon>
        <taxon>Magnoliopsida</taxon>
        <taxon>eudicotyledons</taxon>
        <taxon>Gunneridae</taxon>
        <taxon>Pentapetalae</taxon>
        <taxon>rosids</taxon>
        <taxon>malvids</taxon>
        <taxon>Brassicales</taxon>
        <taxon>Brassicaceae</taxon>
        <taxon>Arabideae</taxon>
        <taxon>Arabis</taxon>
    </lineage>
</organism>
<gene>
    <name evidence="2" type="ORF">ANE_LOCUS2562</name>
</gene>
<protein>
    <submittedName>
        <fullName evidence="2">Uncharacterized protein</fullName>
    </submittedName>
</protein>
<keyword evidence="1" id="KW-1133">Transmembrane helix</keyword>
<keyword evidence="1" id="KW-0812">Transmembrane</keyword>
<reference evidence="2" key="1">
    <citation type="submission" date="2019-07" db="EMBL/GenBank/DDBJ databases">
        <authorList>
            <person name="Dittberner H."/>
        </authorList>
    </citation>
    <scope>NUCLEOTIDE SEQUENCE [LARGE SCALE GENOMIC DNA]</scope>
</reference>